<feature type="binding site" evidence="5">
    <location>
        <position position="277"/>
    </location>
    <ligand>
        <name>substrate</name>
    </ligand>
</feature>
<comment type="pathway">
    <text evidence="5">Nucleotide-sugar biosynthesis; GDP-L-fucose biosynthesis via de novo pathway; GDP-L-fucose from GDP-alpha-D-mannose: step 2/2.</text>
</comment>
<dbReference type="GO" id="GO:0042351">
    <property type="term" value="P:'de novo' GDP-L-fucose biosynthetic process"/>
    <property type="evidence" value="ECO:0007669"/>
    <property type="project" value="UniProtKB-UniRule"/>
</dbReference>
<feature type="binding site" evidence="5">
    <location>
        <position position="187"/>
    </location>
    <ligand>
        <name>NADP(+)</name>
        <dbReference type="ChEBI" id="CHEBI:58349"/>
    </ligand>
</feature>
<dbReference type="GO" id="GO:0016853">
    <property type="term" value="F:isomerase activity"/>
    <property type="evidence" value="ECO:0007669"/>
    <property type="project" value="UniProtKB-KW"/>
</dbReference>
<dbReference type="InterPro" id="IPR028614">
    <property type="entry name" value="GDP_fucose/colitose_synth"/>
</dbReference>
<evidence type="ECO:0000313" key="8">
    <source>
        <dbReference type="Proteomes" id="UP000664209"/>
    </source>
</evidence>
<keyword evidence="8" id="KW-1185">Reference proteome</keyword>
<evidence type="ECO:0000256" key="5">
    <source>
        <dbReference type="HAMAP-Rule" id="MF_00956"/>
    </source>
</evidence>
<gene>
    <name evidence="5" type="primary">fcl</name>
    <name evidence="7" type="ORF">J4G33_00605</name>
</gene>
<feature type="active site" description="Proton donor/acceptor" evidence="5">
    <location>
        <position position="144"/>
    </location>
</feature>
<evidence type="ECO:0000256" key="2">
    <source>
        <dbReference type="ARBA" id="ARBA00022857"/>
    </source>
</evidence>
<dbReference type="PANTHER" id="PTHR43238">
    <property type="entry name" value="GDP-L-FUCOSE SYNTHASE"/>
    <property type="match status" value="1"/>
</dbReference>
<feature type="binding site" evidence="5">
    <location>
        <position position="195"/>
    </location>
    <ligand>
        <name>substrate</name>
    </ligand>
</feature>
<sequence length="320" mass="35247">MTSRPGPLDPTATFYVAGHTGLVGSAVARHLRDRGHTHVVGRSSAELDLRDREATFDFFAETRPRYVVVAAARVGGILANARHPVGFLSDNLRIQTNVLDAALEHRVERLLFLGSSCIYPKHAAQPIVEEALLTGPLEPTNDAYAIAKIAGIHQVQAVRREFGLPWIAAMPTNLYGPGDNFSPTTSHVLPAMIRRFDDAVTHASDHVVNWGTGTPRREFLHVDDLADACVLLLESYDADQHINVGWGQDVSIRQLSQMVADVVGYEGGVEWDTSRPDGTPRKVLDVTRLSTLGWRPRIPLEAGLRSTYAWYRDHAGAPRR</sequence>
<dbReference type="RefSeq" id="WP_208053966.1">
    <property type="nucleotide sequence ID" value="NZ_JAGEMK010000001.1"/>
</dbReference>
<evidence type="ECO:0000256" key="4">
    <source>
        <dbReference type="ARBA" id="ARBA00023235"/>
    </source>
</evidence>
<keyword evidence="3 5" id="KW-0560">Oxidoreductase</keyword>
<feature type="binding site" evidence="5">
    <location>
        <position position="217"/>
    </location>
    <ligand>
        <name>substrate</name>
    </ligand>
</feature>
<name>A0A939LN14_9CELL</name>
<dbReference type="Gene3D" id="3.90.25.10">
    <property type="entry name" value="UDP-galactose 4-epimerase, domain 1"/>
    <property type="match status" value="1"/>
</dbReference>
<feature type="binding site" evidence="5">
    <location>
        <begin position="171"/>
        <end position="174"/>
    </location>
    <ligand>
        <name>NADP(+)</name>
        <dbReference type="ChEBI" id="CHEBI:58349"/>
    </ligand>
</feature>
<dbReference type="EMBL" id="JAGEMK010000001">
    <property type="protein sequence ID" value="MBO1750298.1"/>
    <property type="molecule type" value="Genomic_DNA"/>
</dbReference>
<evidence type="ECO:0000256" key="1">
    <source>
        <dbReference type="ARBA" id="ARBA00005959"/>
    </source>
</evidence>
<dbReference type="SUPFAM" id="SSF51735">
    <property type="entry name" value="NAD(P)-binding Rossmann-fold domains"/>
    <property type="match status" value="1"/>
</dbReference>
<evidence type="ECO:0000256" key="3">
    <source>
        <dbReference type="ARBA" id="ARBA00023002"/>
    </source>
</evidence>
<feature type="site" description="Important for catalytic activity" evidence="5">
    <location>
        <position position="117"/>
    </location>
</feature>
<comment type="caution">
    <text evidence="7">The sequence shown here is derived from an EMBL/GenBank/DDBJ whole genome shotgun (WGS) entry which is preliminary data.</text>
</comment>
<evidence type="ECO:0000313" key="7">
    <source>
        <dbReference type="EMBL" id="MBO1750298.1"/>
    </source>
</evidence>
<dbReference type="InterPro" id="IPR036291">
    <property type="entry name" value="NAD(P)-bd_dom_sf"/>
</dbReference>
<accession>A0A939LN14</accession>
<feature type="binding site" evidence="5">
    <location>
        <position position="210"/>
    </location>
    <ligand>
        <name>substrate</name>
    </ligand>
</feature>
<dbReference type="Gene3D" id="3.40.50.720">
    <property type="entry name" value="NAD(P)-binding Rossmann-like Domain"/>
    <property type="match status" value="1"/>
</dbReference>
<protein>
    <recommendedName>
        <fullName evidence="5">GDP-L-fucose synthase</fullName>
        <ecNumber evidence="5">1.1.1.271</ecNumber>
    </recommendedName>
    <alternativeName>
        <fullName evidence="5">GDP-4-keto-6-deoxy-D-mannose-3,5-epimerase-4-reductase</fullName>
    </alternativeName>
</protein>
<feature type="binding site" evidence="5">
    <location>
        <begin position="18"/>
        <end position="24"/>
    </location>
    <ligand>
        <name>NADP(+)</name>
        <dbReference type="ChEBI" id="CHEBI:58349"/>
    </ligand>
</feature>
<comment type="similarity">
    <text evidence="1 5">Belongs to the NAD(P)-dependent epimerase/dehydratase family. Fucose synthase subfamily.</text>
</comment>
<feature type="binding site" evidence="5">
    <location>
        <position position="148"/>
    </location>
    <ligand>
        <name>NADP(+)</name>
        <dbReference type="ChEBI" id="CHEBI:58349"/>
    </ligand>
</feature>
<dbReference type="GO" id="GO:0070401">
    <property type="term" value="F:NADP+ binding"/>
    <property type="evidence" value="ECO:0007669"/>
    <property type="project" value="UniProtKB-UniRule"/>
</dbReference>
<dbReference type="AlphaFoldDB" id="A0A939LN14"/>
<reference evidence="7" key="1">
    <citation type="submission" date="2021-03" db="EMBL/GenBank/DDBJ databases">
        <title>Actinotalea soli sp. nov., isolated from soil.</title>
        <authorList>
            <person name="Ping W."/>
            <person name="Zhang J."/>
        </authorList>
    </citation>
    <scope>NUCLEOTIDE SEQUENCE</scope>
    <source>
        <strain evidence="7">BY-33</strain>
    </source>
</reference>
<keyword evidence="4 5" id="KW-0413">Isomerase</keyword>
<proteinExistence type="inferred from homology"/>
<keyword evidence="5" id="KW-0511">Multifunctional enzyme</keyword>
<dbReference type="Pfam" id="PF01370">
    <property type="entry name" value="Epimerase"/>
    <property type="match status" value="1"/>
</dbReference>
<keyword evidence="2 5" id="KW-0521">NADP</keyword>
<organism evidence="7 8">
    <name type="scientific">Actinotalea soli</name>
    <dbReference type="NCBI Taxonomy" id="2819234"/>
    <lineage>
        <taxon>Bacteria</taxon>
        <taxon>Bacillati</taxon>
        <taxon>Actinomycetota</taxon>
        <taxon>Actinomycetes</taxon>
        <taxon>Micrococcales</taxon>
        <taxon>Cellulomonadaceae</taxon>
        <taxon>Actinotalea</taxon>
    </lineage>
</organism>
<feature type="site" description="Important for catalytic activity" evidence="5">
    <location>
        <position position="115"/>
    </location>
</feature>
<dbReference type="GO" id="GO:0050577">
    <property type="term" value="F:GDP-L-fucose synthase activity"/>
    <property type="evidence" value="ECO:0007669"/>
    <property type="project" value="UniProtKB-UniRule"/>
</dbReference>
<dbReference type="CDD" id="cd05239">
    <property type="entry name" value="GDP_FS_SDR_e"/>
    <property type="match status" value="1"/>
</dbReference>
<evidence type="ECO:0000259" key="6">
    <source>
        <dbReference type="Pfam" id="PF01370"/>
    </source>
</evidence>
<dbReference type="HAMAP" id="MF_00956">
    <property type="entry name" value="GDP_fucose_synth"/>
    <property type="match status" value="1"/>
</dbReference>
<dbReference type="Proteomes" id="UP000664209">
    <property type="component" value="Unassembled WGS sequence"/>
</dbReference>
<comment type="catalytic activity">
    <reaction evidence="5">
        <text>GDP-beta-L-fucose + NADP(+) = GDP-4-dehydro-alpha-D-rhamnose + NADPH + H(+)</text>
        <dbReference type="Rhea" id="RHEA:18885"/>
        <dbReference type="ChEBI" id="CHEBI:15378"/>
        <dbReference type="ChEBI" id="CHEBI:57273"/>
        <dbReference type="ChEBI" id="CHEBI:57783"/>
        <dbReference type="ChEBI" id="CHEBI:57964"/>
        <dbReference type="ChEBI" id="CHEBI:58349"/>
        <dbReference type="EC" id="1.1.1.271"/>
    </reaction>
</comment>
<feature type="binding site" evidence="5">
    <location>
        <begin position="113"/>
        <end position="116"/>
    </location>
    <ligand>
        <name>NADP(+)</name>
        <dbReference type="ChEBI" id="CHEBI:58349"/>
    </ligand>
</feature>
<dbReference type="PANTHER" id="PTHR43238:SF1">
    <property type="entry name" value="GDP-L-FUCOSE SYNTHASE"/>
    <property type="match status" value="1"/>
</dbReference>
<dbReference type="EC" id="1.1.1.271" evidence="5"/>
<comment type="function">
    <text evidence="5">Catalyzes the two-step NADP-dependent conversion of GDP-4-dehydro-6-deoxy-D-mannose to GDP-fucose, involving an epimerase and a reductase reaction.</text>
</comment>
<feature type="domain" description="NAD-dependent epimerase/dehydratase" evidence="6">
    <location>
        <begin position="15"/>
        <end position="245"/>
    </location>
</feature>
<dbReference type="InterPro" id="IPR001509">
    <property type="entry name" value="Epimerase_deHydtase"/>
</dbReference>